<dbReference type="Pfam" id="PF01255">
    <property type="entry name" value="Prenyltransf"/>
    <property type="match status" value="1"/>
</dbReference>
<evidence type="ECO:0000256" key="2">
    <source>
        <dbReference type="ARBA" id="ARBA00002674"/>
    </source>
</evidence>
<dbReference type="InterPro" id="IPR018520">
    <property type="entry name" value="UPP_synth-like_CS"/>
</dbReference>
<keyword evidence="6" id="KW-1133">Transmembrane helix</keyword>
<organism evidence="7 8">
    <name type="scientific">Microthlaspi erraticum</name>
    <dbReference type="NCBI Taxonomy" id="1685480"/>
    <lineage>
        <taxon>Eukaryota</taxon>
        <taxon>Viridiplantae</taxon>
        <taxon>Streptophyta</taxon>
        <taxon>Embryophyta</taxon>
        <taxon>Tracheophyta</taxon>
        <taxon>Spermatophyta</taxon>
        <taxon>Magnoliopsida</taxon>
        <taxon>eudicotyledons</taxon>
        <taxon>Gunneridae</taxon>
        <taxon>Pentapetalae</taxon>
        <taxon>rosids</taxon>
        <taxon>malvids</taxon>
        <taxon>Brassicales</taxon>
        <taxon>Brassicaceae</taxon>
        <taxon>Coluteocarpeae</taxon>
        <taxon>Microthlaspi</taxon>
    </lineage>
</organism>
<dbReference type="PANTHER" id="PTHR10291">
    <property type="entry name" value="DEHYDRODOLICHYL DIPHOSPHATE SYNTHASE FAMILY MEMBER"/>
    <property type="match status" value="1"/>
</dbReference>
<dbReference type="InterPro" id="IPR036424">
    <property type="entry name" value="UPP_synth-like_sf"/>
</dbReference>
<keyword evidence="8" id="KW-1185">Reference proteome</keyword>
<dbReference type="GO" id="GO:0009668">
    <property type="term" value="P:plastid membrane organization"/>
    <property type="evidence" value="ECO:0007669"/>
    <property type="project" value="TreeGrafter"/>
</dbReference>
<dbReference type="FunFam" id="3.40.1180.10:FF:000001">
    <property type="entry name" value="(2E,6E)-farnesyl-diphosphate-specific ditrans,polycis-undecaprenyl-diphosphate synthase"/>
    <property type="match status" value="1"/>
</dbReference>
<reference evidence="7" key="1">
    <citation type="submission" date="2020-01" db="EMBL/GenBank/DDBJ databases">
        <authorList>
            <person name="Mishra B."/>
        </authorList>
    </citation>
    <scope>NUCLEOTIDE SEQUENCE [LARGE SCALE GENOMIC DNA]</scope>
</reference>
<evidence type="ECO:0000256" key="3">
    <source>
        <dbReference type="ARBA" id="ARBA00004922"/>
    </source>
</evidence>
<comment type="pathway">
    <text evidence="3">Protein modification; protein glycosylation.</text>
</comment>
<dbReference type="GO" id="GO:0009570">
    <property type="term" value="C:chloroplast stroma"/>
    <property type="evidence" value="ECO:0007669"/>
    <property type="project" value="TreeGrafter"/>
</dbReference>
<dbReference type="Gene3D" id="3.40.1180.10">
    <property type="entry name" value="Decaprenyl diphosphate synthase-like"/>
    <property type="match status" value="1"/>
</dbReference>
<evidence type="ECO:0000256" key="4">
    <source>
        <dbReference type="ARBA" id="ARBA00005432"/>
    </source>
</evidence>
<dbReference type="EC" id="2.5.1.-" evidence="6"/>
<evidence type="ECO:0000256" key="5">
    <source>
        <dbReference type="ARBA" id="ARBA00022679"/>
    </source>
</evidence>
<comment type="similarity">
    <text evidence="4 6">Belongs to the UPP synthase family.</text>
</comment>
<dbReference type="GO" id="GO:0045547">
    <property type="term" value="F:ditrans,polycis-polyprenyl diphosphate synthase [(2E,6E)-farnesyl diphosphate specific] activity"/>
    <property type="evidence" value="ECO:0007669"/>
    <property type="project" value="TreeGrafter"/>
</dbReference>
<accession>A0A6D2IX39</accession>
<protein>
    <recommendedName>
        <fullName evidence="6">Alkyl transferase</fullName>
        <ecNumber evidence="6">2.5.1.-</ecNumber>
    </recommendedName>
</protein>
<dbReference type="PROSITE" id="PS01066">
    <property type="entry name" value="UPP_SYNTHASE"/>
    <property type="match status" value="1"/>
</dbReference>
<dbReference type="SUPFAM" id="SSF64005">
    <property type="entry name" value="Undecaprenyl diphosphate synthase"/>
    <property type="match status" value="1"/>
</dbReference>
<dbReference type="UniPathway" id="UPA00378"/>
<keyword evidence="6" id="KW-0812">Transmembrane</keyword>
<comment type="caution">
    <text evidence="7">The sequence shown here is derived from an EMBL/GenBank/DDBJ whole genome shotgun (WGS) entry which is preliminary data.</text>
</comment>
<keyword evidence="5 6" id="KW-0808">Transferase</keyword>
<dbReference type="HAMAP" id="MF_01139">
    <property type="entry name" value="ISPT"/>
    <property type="match status" value="1"/>
</dbReference>
<evidence type="ECO:0000313" key="8">
    <source>
        <dbReference type="Proteomes" id="UP000467841"/>
    </source>
</evidence>
<dbReference type="AlphaFoldDB" id="A0A6D2IX39"/>
<comment type="function">
    <text evidence="2">Catalyzes cis-prenyl chain elongation to produce the polyprenyl backbone of dolichol, a glycosyl carrier-lipid required for the biosynthesis of several classes of glycoprotein.</text>
</comment>
<dbReference type="EMBL" id="CACVBM020001118">
    <property type="protein sequence ID" value="CAA7032290.1"/>
    <property type="molecule type" value="Genomic_DNA"/>
</dbReference>
<dbReference type="GO" id="GO:0009409">
    <property type="term" value="P:response to cold"/>
    <property type="evidence" value="ECO:0007669"/>
    <property type="project" value="TreeGrafter"/>
</dbReference>
<dbReference type="OrthoDB" id="4173905at2759"/>
<dbReference type="InterPro" id="IPR001441">
    <property type="entry name" value="UPP_synth-like"/>
</dbReference>
<evidence type="ECO:0000256" key="6">
    <source>
        <dbReference type="RuleBase" id="RU363018"/>
    </source>
</evidence>
<dbReference type="PANTHER" id="PTHR10291:SF25">
    <property type="entry name" value="ALKYL TRANSFERASE-RELATED"/>
    <property type="match status" value="1"/>
</dbReference>
<comment type="cofactor">
    <cofactor evidence="1">
        <name>Mg(2+)</name>
        <dbReference type="ChEBI" id="CHEBI:18420"/>
    </cofactor>
</comment>
<proteinExistence type="inferred from homology"/>
<dbReference type="GO" id="GO:0016094">
    <property type="term" value="P:polyprenol biosynthetic process"/>
    <property type="evidence" value="ECO:0007669"/>
    <property type="project" value="TreeGrafter"/>
</dbReference>
<feature type="transmembrane region" description="Helical" evidence="6">
    <location>
        <begin position="12"/>
        <end position="30"/>
    </location>
</feature>
<dbReference type="CDD" id="cd00475">
    <property type="entry name" value="Cis_IPPS"/>
    <property type="match status" value="1"/>
</dbReference>
<name>A0A6D2IX39_9BRAS</name>
<keyword evidence="6" id="KW-0472">Membrane</keyword>
<sequence>MPSLIRSILFRLLLIPYFFIANLVCFLLSLPKILRFNKLKASQDDDDNGERDEGSYVVGKEELRQTGLQRELMPRHVAVIMDGNRRWAERAGLMTSQGHKAGAKRLKQFAELCFGLGIHTVSAFAFSTENWGRNKIEVKCIMSLIQYQLKSKLKDLHREEIRVSVIGNLAKIPESLHRTIQEMEEATKIYKNRHLILAIDYSGRFDMLHACKSIVKKAENGLVREEDVDEALIERELLTNCTEFPNPDLLIRTSGEERISNFFLWQLAYTELFFTPVLWPDFDKDNLLEALVSYQRRERRFGCRV</sequence>
<evidence type="ECO:0000313" key="7">
    <source>
        <dbReference type="EMBL" id="CAA7032290.1"/>
    </source>
</evidence>
<gene>
    <name evidence="7" type="ORF">MERR_LOCUS19525</name>
</gene>
<dbReference type="NCBIfam" id="TIGR00055">
    <property type="entry name" value="uppS"/>
    <property type="match status" value="1"/>
</dbReference>
<dbReference type="Proteomes" id="UP000467841">
    <property type="component" value="Unassembled WGS sequence"/>
</dbReference>
<evidence type="ECO:0000256" key="1">
    <source>
        <dbReference type="ARBA" id="ARBA00001946"/>
    </source>
</evidence>